<dbReference type="EMBL" id="CACTIH010002051">
    <property type="protein sequence ID" value="CAA2972401.1"/>
    <property type="molecule type" value="Genomic_DNA"/>
</dbReference>
<dbReference type="Gramene" id="OE9A067848T1">
    <property type="protein sequence ID" value="OE9A067848C1"/>
    <property type="gene ID" value="OE9A067848"/>
</dbReference>
<evidence type="ECO:0000313" key="3">
    <source>
        <dbReference type="Proteomes" id="UP000594638"/>
    </source>
</evidence>
<accession>A0A8S0R1Y6</accession>
<evidence type="ECO:0000313" key="2">
    <source>
        <dbReference type="EMBL" id="CAA2972401.1"/>
    </source>
</evidence>
<keyword evidence="3" id="KW-1185">Reference proteome</keyword>
<proteinExistence type="predicted"/>
<sequence>MTTERSISPGDMEMHLEQASCFPFQCRGRGDNQFGDPTIICSKKLRKNKQAPSNDATKDDWLISIDNYLDTTDKPQIQRIPSLLREKQSNKNCYDPLVVSIGPYHHGNPELEEFEKLKIPIAQKFIRACGNQLPAKQLYEEVVKVGESLRKCYEKGSTKEYDDESFNKMMFLDACFVLYFILYICPNTEGTDMKQNDADLQHRWSYFFVSVRRDLLLLENQLPLLVLKVLMKFLSKSKGPDLETELIQNFLDQMPIMTPQEYSCNNAIEKFLAQMMGCGVQENGEWKTKMNARPRHLLHLVREELIGSCPDAKNKEKFDKWNSYRSVMELKSAGIHFRPSQTNRVIDVKFKSHLFFSTLTLPRITVDDSTKDLLLNLAACEICSYGTDFSIMSYICLMDSFIDHADDVKELRKRRILVNHLGSDEELAQLFNKIANGLVFDPSAYEVVKRQIQNHCESKAQVWMAEWIHYHFSSSWAFLAFLGVIFVIALTVVQTYFTVFPHHS</sequence>
<keyword evidence="1" id="KW-0812">Transmembrane</keyword>
<keyword evidence="1" id="KW-1133">Transmembrane helix</keyword>
<organism evidence="2 3">
    <name type="scientific">Olea europaea subsp. europaea</name>
    <dbReference type="NCBI Taxonomy" id="158383"/>
    <lineage>
        <taxon>Eukaryota</taxon>
        <taxon>Viridiplantae</taxon>
        <taxon>Streptophyta</taxon>
        <taxon>Embryophyta</taxon>
        <taxon>Tracheophyta</taxon>
        <taxon>Spermatophyta</taxon>
        <taxon>Magnoliopsida</taxon>
        <taxon>eudicotyledons</taxon>
        <taxon>Gunneridae</taxon>
        <taxon>Pentapetalae</taxon>
        <taxon>asterids</taxon>
        <taxon>lamiids</taxon>
        <taxon>Lamiales</taxon>
        <taxon>Oleaceae</taxon>
        <taxon>Oleeae</taxon>
        <taxon>Olea</taxon>
    </lineage>
</organism>
<evidence type="ECO:0000256" key="1">
    <source>
        <dbReference type="SAM" id="Phobius"/>
    </source>
</evidence>
<gene>
    <name evidence="2" type="ORF">OLEA9_A067848</name>
</gene>
<dbReference type="PANTHER" id="PTHR31170">
    <property type="entry name" value="BNAC04G53230D PROTEIN"/>
    <property type="match status" value="1"/>
</dbReference>
<dbReference type="Pfam" id="PF03140">
    <property type="entry name" value="DUF247"/>
    <property type="match status" value="1"/>
</dbReference>
<dbReference type="PANTHER" id="PTHR31170:SF25">
    <property type="entry name" value="BNAA09G04570D PROTEIN"/>
    <property type="match status" value="1"/>
</dbReference>
<feature type="transmembrane region" description="Helical" evidence="1">
    <location>
        <begin position="476"/>
        <end position="499"/>
    </location>
</feature>
<dbReference type="AlphaFoldDB" id="A0A8S0R1Y6"/>
<reference evidence="2 3" key="1">
    <citation type="submission" date="2019-12" db="EMBL/GenBank/DDBJ databases">
        <authorList>
            <person name="Alioto T."/>
            <person name="Alioto T."/>
            <person name="Gomez Garrido J."/>
        </authorList>
    </citation>
    <scope>NUCLEOTIDE SEQUENCE [LARGE SCALE GENOMIC DNA]</scope>
</reference>
<name>A0A8S0R1Y6_OLEEU</name>
<comment type="caution">
    <text evidence="2">The sequence shown here is derived from an EMBL/GenBank/DDBJ whole genome shotgun (WGS) entry which is preliminary data.</text>
</comment>
<dbReference type="InterPro" id="IPR004158">
    <property type="entry name" value="DUF247_pln"/>
</dbReference>
<dbReference type="Proteomes" id="UP000594638">
    <property type="component" value="Unassembled WGS sequence"/>
</dbReference>
<keyword evidence="1" id="KW-0472">Membrane</keyword>
<protein>
    <submittedName>
        <fullName evidence="2">Uncharacterized protein</fullName>
    </submittedName>
</protein>
<dbReference type="OrthoDB" id="1849062at2759"/>